<keyword evidence="5" id="KW-1185">Reference proteome</keyword>
<feature type="chain" id="PRO_5046728204" description="Excalibur calcium-binding domain-containing protein" evidence="2">
    <location>
        <begin position="35"/>
        <end position="230"/>
    </location>
</feature>
<comment type="caution">
    <text evidence="4">The sequence shown here is derived from an EMBL/GenBank/DDBJ whole genome shotgun (WGS) entry which is preliminary data.</text>
</comment>
<dbReference type="EMBL" id="BAABGT010000062">
    <property type="protein sequence ID" value="GAA4550832.1"/>
    <property type="molecule type" value="Genomic_DNA"/>
</dbReference>
<keyword evidence="2" id="KW-0732">Signal</keyword>
<evidence type="ECO:0000313" key="4">
    <source>
        <dbReference type="EMBL" id="GAA4550832.1"/>
    </source>
</evidence>
<sequence>MPSRATARQFARAAAVTTTVAAALVFGLAAPAGAADLYNCSDFTYQEDAQEVLDADPSDPHGLDGGSGGGPDGVACETLPHRPVTTPPTTTTTPPPTTEPTGEPTTEPTDEPTEDPARPVEHHDDAPAGSHHDSHDDSSATPTHASEPVHLASAGGDGGSAAPALSRDRDCADFPTQAEAQAALMNDLSDPERLDADDDGIACENSFGTEGQQVAVFPLGGVATGGSGLR</sequence>
<evidence type="ECO:0000256" key="1">
    <source>
        <dbReference type="SAM" id="MobiDB-lite"/>
    </source>
</evidence>
<proteinExistence type="predicted"/>
<name>A0ABP8RVA0_9PSEU</name>
<feature type="compositionally biased region" description="Gly residues" evidence="1">
    <location>
        <begin position="63"/>
        <end position="72"/>
    </location>
</feature>
<organism evidence="4 5">
    <name type="scientific">Pseudonocardia xishanensis</name>
    <dbReference type="NCBI Taxonomy" id="630995"/>
    <lineage>
        <taxon>Bacteria</taxon>
        <taxon>Bacillati</taxon>
        <taxon>Actinomycetota</taxon>
        <taxon>Actinomycetes</taxon>
        <taxon>Pseudonocardiales</taxon>
        <taxon>Pseudonocardiaceae</taxon>
        <taxon>Pseudonocardia</taxon>
    </lineage>
</organism>
<dbReference type="Proteomes" id="UP001501598">
    <property type="component" value="Unassembled WGS sequence"/>
</dbReference>
<reference evidence="5" key="1">
    <citation type="journal article" date="2019" name="Int. J. Syst. Evol. Microbiol.">
        <title>The Global Catalogue of Microorganisms (GCM) 10K type strain sequencing project: providing services to taxonomists for standard genome sequencing and annotation.</title>
        <authorList>
            <consortium name="The Broad Institute Genomics Platform"/>
            <consortium name="The Broad Institute Genome Sequencing Center for Infectious Disease"/>
            <person name="Wu L."/>
            <person name="Ma J."/>
        </authorList>
    </citation>
    <scope>NUCLEOTIDE SEQUENCE [LARGE SCALE GENOMIC DNA]</scope>
    <source>
        <strain evidence="5">JCM 17906</strain>
    </source>
</reference>
<accession>A0ABP8RVA0</accession>
<dbReference type="SMART" id="SM00894">
    <property type="entry name" value="Excalibur"/>
    <property type="match status" value="2"/>
</dbReference>
<evidence type="ECO:0000259" key="3">
    <source>
        <dbReference type="SMART" id="SM00894"/>
    </source>
</evidence>
<dbReference type="Pfam" id="PF05901">
    <property type="entry name" value="Excalibur"/>
    <property type="match status" value="1"/>
</dbReference>
<feature type="region of interest" description="Disordered" evidence="1">
    <location>
        <begin position="54"/>
        <end position="178"/>
    </location>
</feature>
<protein>
    <recommendedName>
        <fullName evidence="3">Excalibur calcium-binding domain-containing protein</fullName>
    </recommendedName>
</protein>
<evidence type="ECO:0000313" key="5">
    <source>
        <dbReference type="Proteomes" id="UP001501598"/>
    </source>
</evidence>
<gene>
    <name evidence="4" type="ORF">GCM10023175_41630</name>
</gene>
<feature type="compositionally biased region" description="Basic and acidic residues" evidence="1">
    <location>
        <begin position="115"/>
        <end position="138"/>
    </location>
</feature>
<dbReference type="InterPro" id="IPR008613">
    <property type="entry name" value="Excalibur_Ca-bd_domain"/>
</dbReference>
<feature type="domain" description="Excalibur calcium-binding" evidence="3">
    <location>
        <begin position="167"/>
        <end position="204"/>
    </location>
</feature>
<evidence type="ECO:0000256" key="2">
    <source>
        <dbReference type="SAM" id="SignalP"/>
    </source>
</evidence>
<feature type="signal peptide" evidence="2">
    <location>
        <begin position="1"/>
        <end position="34"/>
    </location>
</feature>
<dbReference type="RefSeq" id="WP_345421038.1">
    <property type="nucleotide sequence ID" value="NZ_BAABGT010000062.1"/>
</dbReference>
<feature type="domain" description="Excalibur calcium-binding" evidence="3">
    <location>
        <begin position="36"/>
        <end position="77"/>
    </location>
</feature>